<keyword evidence="2" id="KW-1185">Reference proteome</keyword>
<reference evidence="1 2" key="1">
    <citation type="submission" date="2014-12" db="EMBL/GenBank/DDBJ databases">
        <title>Draft genome sequences of 29 type strains of Enterococci.</title>
        <authorList>
            <person name="Zhong Z."/>
            <person name="Sun Z."/>
            <person name="Liu W."/>
            <person name="Zhang W."/>
            <person name="Zhang H."/>
        </authorList>
    </citation>
    <scope>NUCLEOTIDE SEQUENCE [LARGE SCALE GENOMIC DNA]</scope>
    <source>
        <strain evidence="1 2">DSM 17122</strain>
    </source>
</reference>
<dbReference type="Proteomes" id="UP000182077">
    <property type="component" value="Unassembled WGS sequence"/>
</dbReference>
<name>A0A1L8TQD2_9ENTE</name>
<gene>
    <name evidence="1" type="ORF">RV04_GL001440</name>
</gene>
<accession>A0A1L8TQD2</accession>
<dbReference type="RefSeq" id="WP_071857359.1">
    <property type="nucleotide sequence ID" value="NZ_JBHSHK010000001.1"/>
</dbReference>
<organism evidence="1 2">
    <name type="scientific">Enterococcus hermanniensis</name>
    <dbReference type="NCBI Taxonomy" id="249189"/>
    <lineage>
        <taxon>Bacteria</taxon>
        <taxon>Bacillati</taxon>
        <taxon>Bacillota</taxon>
        <taxon>Bacilli</taxon>
        <taxon>Lactobacillales</taxon>
        <taxon>Enterococcaceae</taxon>
        <taxon>Enterococcus</taxon>
    </lineage>
</organism>
<comment type="caution">
    <text evidence="1">The sequence shown here is derived from an EMBL/GenBank/DDBJ whole genome shotgun (WGS) entry which is preliminary data.</text>
</comment>
<dbReference type="STRING" id="249189.RV04_GL001440"/>
<evidence type="ECO:0000313" key="1">
    <source>
        <dbReference type="EMBL" id="OJG46274.1"/>
    </source>
</evidence>
<proteinExistence type="predicted"/>
<dbReference type="EMBL" id="JXKQ01000003">
    <property type="protein sequence ID" value="OJG46274.1"/>
    <property type="molecule type" value="Genomic_DNA"/>
</dbReference>
<protein>
    <recommendedName>
        <fullName evidence="3">DUF1269 domain-containing protein</fullName>
    </recommendedName>
</protein>
<evidence type="ECO:0008006" key="3">
    <source>
        <dbReference type="Google" id="ProtNLM"/>
    </source>
</evidence>
<dbReference type="AlphaFoldDB" id="A0A1L8TQD2"/>
<sequence length="167" mass="18101">MKTLALITYKENATAYEALSKLKTLNNCNTMKVKQAAVIEKNQSNSEVTIKDSLDFQSGNRVATGGLIGMIVGILGGPLGVLSGWIIGDLAGVGTNYVKTKKNTTIFDTVSQNLAPGASGLIIYMEESDETLIDSVLVNELAGCIERFDYQDVKEDIDHANEYMEEN</sequence>
<evidence type="ECO:0000313" key="2">
    <source>
        <dbReference type="Proteomes" id="UP000182077"/>
    </source>
</evidence>
<dbReference type="OrthoDB" id="2365131at2"/>